<dbReference type="EMBL" id="DF977493">
    <property type="protein sequence ID" value="GAP90625.1"/>
    <property type="molecule type" value="Genomic_DNA"/>
</dbReference>
<dbReference type="AlphaFoldDB" id="A0A1W2TQB3"/>
<evidence type="ECO:0000313" key="1">
    <source>
        <dbReference type="EMBL" id="GAP90625.1"/>
    </source>
</evidence>
<reference evidence="1" key="1">
    <citation type="submission" date="2016-03" db="EMBL/GenBank/DDBJ databases">
        <title>Draft genome sequence of Rosellinia necatrix.</title>
        <authorList>
            <person name="Kanematsu S."/>
        </authorList>
    </citation>
    <scope>NUCLEOTIDE SEQUENCE [LARGE SCALE GENOMIC DNA]</scope>
    <source>
        <strain evidence="1">W97</strain>
    </source>
</reference>
<dbReference type="OrthoDB" id="5228714at2759"/>
<dbReference type="Proteomes" id="UP000054516">
    <property type="component" value="Unassembled WGS sequence"/>
</dbReference>
<proteinExistence type="predicted"/>
<sequence>MRNLFSPAPKYAISTVMFDDCDGSPALSIYRGVVATTPAIEGSSAAAVLTPLFSFQVYVTYKVDLVSKRENLAQRLFDIALEEFQDSDLVRFDIYFRPSATNTQILQHYASEKRALKSYATHADGFCGFSIVITSEAWEENGVHLLFHDPPAQHLNSSEREAILGDGTNEEGILFVHKPIRQVSIGSSLSLDLRGLAYNTEDWADFDERYRAAIEEGRVQW</sequence>
<evidence type="ECO:0000313" key="2">
    <source>
        <dbReference type="Proteomes" id="UP000054516"/>
    </source>
</evidence>
<gene>
    <name evidence="1" type="ORF">SAMD00023353_4800620</name>
</gene>
<organism evidence="1">
    <name type="scientific">Rosellinia necatrix</name>
    <name type="common">White root-rot fungus</name>
    <dbReference type="NCBI Taxonomy" id="77044"/>
    <lineage>
        <taxon>Eukaryota</taxon>
        <taxon>Fungi</taxon>
        <taxon>Dikarya</taxon>
        <taxon>Ascomycota</taxon>
        <taxon>Pezizomycotina</taxon>
        <taxon>Sordariomycetes</taxon>
        <taxon>Xylariomycetidae</taxon>
        <taxon>Xylariales</taxon>
        <taxon>Xylariaceae</taxon>
        <taxon>Rosellinia</taxon>
    </lineage>
</organism>
<accession>A0A1W2TQB3</accession>
<name>A0A1W2TQB3_ROSNE</name>
<keyword evidence="2" id="KW-1185">Reference proteome</keyword>
<protein>
    <submittedName>
        <fullName evidence="1">Putative violaceus kinesin</fullName>
    </submittedName>
</protein>